<dbReference type="SUPFAM" id="SSF56024">
    <property type="entry name" value="Phospholipase D/nuclease"/>
    <property type="match status" value="1"/>
</dbReference>
<dbReference type="Gene3D" id="2.30.30.690">
    <property type="match status" value="1"/>
</dbReference>
<comment type="caution">
    <text evidence="4">The sequence shown here is derived from an EMBL/GenBank/DDBJ whole genome shotgun (WGS) entry which is preliminary data.</text>
</comment>
<dbReference type="Gene3D" id="1.10.10.10">
    <property type="entry name" value="Winged helix-like DNA-binding domain superfamily/Winged helix DNA-binding domain"/>
    <property type="match status" value="1"/>
</dbReference>
<proteinExistence type="inferred from homology"/>
<evidence type="ECO:0000256" key="1">
    <source>
        <dbReference type="ARBA" id="ARBA00007287"/>
    </source>
</evidence>
<evidence type="ECO:0000313" key="5">
    <source>
        <dbReference type="Proteomes" id="UP000766904"/>
    </source>
</evidence>
<dbReference type="CDD" id="cd00090">
    <property type="entry name" value="HTH_ARSR"/>
    <property type="match status" value="1"/>
</dbReference>
<dbReference type="InterPro" id="IPR051797">
    <property type="entry name" value="TrmB-like"/>
</dbReference>
<sequence>MNSSTLRDVLERSGLTQYEADAYLTLVERGSATAVEIAERSDVPQARIYDILRELESRDYVELYQEGTLRAEASDPSDVVDEITEQAKLMTAAADELEERWQEPNDHDRTVGVVTRFRTVLDHAREAIESAEYEVEIATPLEQYEQLRDVLTAAFERGVVVKVTITPASSNASIDDLEEHFAGTTTEVRHCRLPTPFLVLADRSEVCFAPMERRPNGREYGVLVDDYSLSQIFDWYYQTAIWESWEVLYSAREEGWPATYTDMRSCLVDIAPHVDAGRDVRVYVEGRDRTTGSTVTLAGRATDVTSIDVEDGPSLAAFAQEANFVLETDDDRYEIGGWGALLEDVEAYRIVVEDVREN</sequence>
<dbReference type="RefSeq" id="WP_148860030.1">
    <property type="nucleotide sequence ID" value="NZ_PHNJ01000016.1"/>
</dbReference>
<reference evidence="4" key="1">
    <citation type="submission" date="2017-11" db="EMBL/GenBank/DDBJ databases">
        <authorList>
            <person name="Kajale S.C."/>
            <person name="Sharma A."/>
        </authorList>
    </citation>
    <scope>NUCLEOTIDE SEQUENCE</scope>
    <source>
        <strain evidence="4">LS1_42</strain>
    </source>
</reference>
<dbReference type="InterPro" id="IPR011991">
    <property type="entry name" value="ArsR-like_HTH"/>
</dbReference>
<dbReference type="PANTHER" id="PTHR34293:SF1">
    <property type="entry name" value="HTH-TYPE TRANSCRIPTIONAL REGULATOR TRMBL2"/>
    <property type="match status" value="1"/>
</dbReference>
<evidence type="ECO:0000313" key="4">
    <source>
        <dbReference type="EMBL" id="TYL36606.1"/>
    </source>
</evidence>
<evidence type="ECO:0000259" key="2">
    <source>
        <dbReference type="Pfam" id="PF01978"/>
    </source>
</evidence>
<keyword evidence="5" id="KW-1185">Reference proteome</keyword>
<evidence type="ECO:0000259" key="3">
    <source>
        <dbReference type="Pfam" id="PF11495"/>
    </source>
</evidence>
<dbReference type="Proteomes" id="UP000766904">
    <property type="component" value="Unassembled WGS sequence"/>
</dbReference>
<accession>A0A8J8TNF2</accession>
<dbReference type="InterPro" id="IPR036388">
    <property type="entry name" value="WH-like_DNA-bd_sf"/>
</dbReference>
<name>A0A8J8TNF2_9EURY</name>
<dbReference type="PANTHER" id="PTHR34293">
    <property type="entry name" value="HTH-TYPE TRANSCRIPTIONAL REGULATOR TRMBL2"/>
    <property type="match status" value="1"/>
</dbReference>
<dbReference type="SUPFAM" id="SSF46785">
    <property type="entry name" value="Winged helix' DNA-binding domain"/>
    <property type="match status" value="1"/>
</dbReference>
<gene>
    <name evidence="4" type="ORF">CV102_21380</name>
</gene>
<dbReference type="Pfam" id="PF01978">
    <property type="entry name" value="TrmB"/>
    <property type="match status" value="1"/>
</dbReference>
<dbReference type="InterPro" id="IPR002831">
    <property type="entry name" value="Tscrpt_reg_TrmB_N"/>
</dbReference>
<dbReference type="SUPFAM" id="SSF159071">
    <property type="entry name" value="TrmB C-terminal domain-like"/>
    <property type="match status" value="1"/>
</dbReference>
<organism evidence="4 5">
    <name type="scientific">Natronococcus pandeyae</name>
    <dbReference type="NCBI Taxonomy" id="2055836"/>
    <lineage>
        <taxon>Archaea</taxon>
        <taxon>Methanobacteriati</taxon>
        <taxon>Methanobacteriota</taxon>
        <taxon>Stenosarchaea group</taxon>
        <taxon>Halobacteria</taxon>
        <taxon>Halobacteriales</taxon>
        <taxon>Natrialbaceae</taxon>
        <taxon>Natronococcus</taxon>
    </lineage>
</organism>
<feature type="domain" description="Transcription regulator TrmB C-terminal" evidence="3">
    <location>
        <begin position="112"/>
        <end position="353"/>
    </location>
</feature>
<dbReference type="OrthoDB" id="96194at2157"/>
<protein>
    <submittedName>
        <fullName evidence="4">TrmB family transcriptional regulator</fullName>
    </submittedName>
</protein>
<dbReference type="InterPro" id="IPR036390">
    <property type="entry name" value="WH_DNA-bd_sf"/>
</dbReference>
<dbReference type="Pfam" id="PF11495">
    <property type="entry name" value="Regulator_TrmB"/>
    <property type="match status" value="1"/>
</dbReference>
<dbReference type="EMBL" id="PHNJ01000016">
    <property type="protein sequence ID" value="TYL36606.1"/>
    <property type="molecule type" value="Genomic_DNA"/>
</dbReference>
<dbReference type="AlphaFoldDB" id="A0A8J8TNF2"/>
<feature type="domain" description="Transcription regulator TrmB N-terminal" evidence="2">
    <location>
        <begin position="10"/>
        <end position="76"/>
    </location>
</feature>
<dbReference type="InterPro" id="IPR021586">
    <property type="entry name" value="Tscrpt_reg_TrmB_C"/>
</dbReference>
<dbReference type="CDD" id="cd09124">
    <property type="entry name" value="PLDc_like_TrmB_middle"/>
    <property type="match status" value="1"/>
</dbReference>
<comment type="similarity">
    <text evidence="1">Belongs to the transcriptional regulator TrmB family.</text>
</comment>